<accession>A0A0A9G1G5</accession>
<name>A0A0A9G1G5_ARUDO</name>
<dbReference type="AlphaFoldDB" id="A0A0A9G1G5"/>
<evidence type="ECO:0000313" key="1">
    <source>
        <dbReference type="EMBL" id="JAE16381.1"/>
    </source>
</evidence>
<proteinExistence type="predicted"/>
<reference evidence="1" key="1">
    <citation type="submission" date="2014-09" db="EMBL/GenBank/DDBJ databases">
        <authorList>
            <person name="Magalhaes I.L.F."/>
            <person name="Oliveira U."/>
            <person name="Santos F.R."/>
            <person name="Vidigal T.H.D.A."/>
            <person name="Brescovit A.D."/>
            <person name="Santos A.J."/>
        </authorList>
    </citation>
    <scope>NUCLEOTIDE SEQUENCE</scope>
    <source>
        <tissue evidence="1">Shoot tissue taken approximately 20 cm above the soil surface</tissue>
    </source>
</reference>
<sequence>MFNYSYCNSKLPYSFSLVFKTALIYFRLGDGAPYNDSV</sequence>
<reference evidence="1" key="2">
    <citation type="journal article" date="2015" name="Data Brief">
        <title>Shoot transcriptome of the giant reed, Arundo donax.</title>
        <authorList>
            <person name="Barrero R.A."/>
            <person name="Guerrero F.D."/>
            <person name="Moolhuijzen P."/>
            <person name="Goolsby J.A."/>
            <person name="Tidwell J."/>
            <person name="Bellgard S.E."/>
            <person name="Bellgard M.I."/>
        </authorList>
    </citation>
    <scope>NUCLEOTIDE SEQUENCE</scope>
    <source>
        <tissue evidence="1">Shoot tissue taken approximately 20 cm above the soil surface</tissue>
    </source>
</reference>
<organism evidence="1">
    <name type="scientific">Arundo donax</name>
    <name type="common">Giant reed</name>
    <name type="synonym">Donax arundinaceus</name>
    <dbReference type="NCBI Taxonomy" id="35708"/>
    <lineage>
        <taxon>Eukaryota</taxon>
        <taxon>Viridiplantae</taxon>
        <taxon>Streptophyta</taxon>
        <taxon>Embryophyta</taxon>
        <taxon>Tracheophyta</taxon>
        <taxon>Spermatophyta</taxon>
        <taxon>Magnoliopsida</taxon>
        <taxon>Liliopsida</taxon>
        <taxon>Poales</taxon>
        <taxon>Poaceae</taxon>
        <taxon>PACMAD clade</taxon>
        <taxon>Arundinoideae</taxon>
        <taxon>Arundineae</taxon>
        <taxon>Arundo</taxon>
    </lineage>
</organism>
<dbReference type="EMBL" id="GBRH01181515">
    <property type="protein sequence ID" value="JAE16381.1"/>
    <property type="molecule type" value="Transcribed_RNA"/>
</dbReference>
<protein>
    <submittedName>
        <fullName evidence="1">Uncharacterized protein</fullName>
    </submittedName>
</protein>